<sequence>MALRALGRQLRNLNLGPAVQTTSRFFGASAHHDDEHEEEEHGPAETPTVFDKLVNLTVVDMNGIRHKVRGLAGQSLSQALIEYGFPETYFFPNMGFYTQHIVDAHVFVPKEYWAKMPNIDPDGEEGGAVKRMFRDIVQDYQRDTSYFASYITLGPEFDGMTVGIGPIKPWCLHTSWAFTGVHDSKVRQFDKPTVEIWG</sequence>
<organism evidence="1 2">
    <name type="scientific">Tetrabaena socialis</name>
    <dbReference type="NCBI Taxonomy" id="47790"/>
    <lineage>
        <taxon>Eukaryota</taxon>
        <taxon>Viridiplantae</taxon>
        <taxon>Chlorophyta</taxon>
        <taxon>core chlorophytes</taxon>
        <taxon>Chlorophyceae</taxon>
        <taxon>CS clade</taxon>
        <taxon>Chlamydomonadales</taxon>
        <taxon>Tetrabaenaceae</taxon>
        <taxon>Tetrabaena</taxon>
    </lineage>
</organism>
<proteinExistence type="predicted"/>
<dbReference type="Proteomes" id="UP000236333">
    <property type="component" value="Unassembled WGS sequence"/>
</dbReference>
<comment type="caution">
    <text evidence="1">The sequence shown here is derived from an EMBL/GenBank/DDBJ whole genome shotgun (WGS) entry which is preliminary data.</text>
</comment>
<gene>
    <name evidence="1" type="ORF">TSOC_008383</name>
</gene>
<keyword evidence="2" id="KW-1185">Reference proteome</keyword>
<accession>A0A2J7ZYP3</accession>
<evidence type="ECO:0000313" key="2">
    <source>
        <dbReference type="Proteomes" id="UP000236333"/>
    </source>
</evidence>
<name>A0A2J7ZYP3_9CHLO</name>
<dbReference type="OrthoDB" id="268593at2759"/>
<evidence type="ECO:0000313" key="1">
    <source>
        <dbReference type="EMBL" id="PNH05387.1"/>
    </source>
</evidence>
<dbReference type="AlphaFoldDB" id="A0A2J7ZYP3"/>
<protein>
    <submittedName>
        <fullName evidence="1">Uncharacterized protein</fullName>
    </submittedName>
</protein>
<reference evidence="1 2" key="1">
    <citation type="journal article" date="2017" name="Mol. Biol. Evol.">
        <title>The 4-celled Tetrabaena socialis nuclear genome reveals the essential components for genetic control of cell number at the origin of multicellularity in the volvocine lineage.</title>
        <authorList>
            <person name="Featherston J."/>
            <person name="Arakaki Y."/>
            <person name="Hanschen E.R."/>
            <person name="Ferris P.J."/>
            <person name="Michod R.E."/>
            <person name="Olson B.J.S.C."/>
            <person name="Nozaki H."/>
            <person name="Durand P.M."/>
        </authorList>
    </citation>
    <scope>NUCLEOTIDE SEQUENCE [LARGE SCALE GENOMIC DNA]</scope>
    <source>
        <strain evidence="1 2">NIES-571</strain>
    </source>
</reference>
<dbReference type="EMBL" id="PGGS01000310">
    <property type="protein sequence ID" value="PNH05387.1"/>
    <property type="molecule type" value="Genomic_DNA"/>
</dbReference>